<evidence type="ECO:0000256" key="4">
    <source>
        <dbReference type="ARBA" id="ARBA00023157"/>
    </source>
</evidence>
<evidence type="ECO:0000313" key="8">
    <source>
        <dbReference type="EMBL" id="KDN96318.1"/>
    </source>
</evidence>
<keyword evidence="9" id="KW-1185">Reference proteome</keyword>
<dbReference type="GO" id="GO:0015038">
    <property type="term" value="F:glutathione disulfide oxidoreductase activity"/>
    <property type="evidence" value="ECO:0007669"/>
    <property type="project" value="UniProtKB-UniRule"/>
</dbReference>
<evidence type="ECO:0000256" key="2">
    <source>
        <dbReference type="ARBA" id="ARBA00022448"/>
    </source>
</evidence>
<dbReference type="GO" id="GO:0005737">
    <property type="term" value="C:cytoplasm"/>
    <property type="evidence" value="ECO:0007669"/>
    <property type="project" value="TreeGrafter"/>
</dbReference>
<comment type="caution">
    <text evidence="8">The sequence shown here is derived from an EMBL/GenBank/DDBJ whole genome shotgun (WGS) entry which is preliminary data.</text>
</comment>
<protein>
    <recommendedName>
        <fullName evidence="6">Glutaredoxin</fullName>
    </recommendedName>
</protein>
<evidence type="ECO:0000256" key="1">
    <source>
        <dbReference type="ARBA" id="ARBA00007787"/>
    </source>
</evidence>
<evidence type="ECO:0000313" key="9">
    <source>
        <dbReference type="Proteomes" id="UP000027341"/>
    </source>
</evidence>
<reference evidence="8 9" key="1">
    <citation type="submission" date="2014-04" db="EMBL/GenBank/DDBJ databases">
        <title>Draft genome sequence of Hydrogenovibrio marinus MH-110, a model organism for aerobic H2 metabolism.</title>
        <authorList>
            <person name="Cha H.J."/>
            <person name="Jo B.H."/>
            <person name="Hwang B.H."/>
        </authorList>
    </citation>
    <scope>NUCLEOTIDE SEQUENCE [LARGE SCALE GENOMIC DNA]</scope>
    <source>
        <strain evidence="8 9">MH-110</strain>
    </source>
</reference>
<feature type="domain" description="Glutaredoxin" evidence="7">
    <location>
        <begin position="4"/>
        <end position="63"/>
    </location>
</feature>
<comment type="similarity">
    <text evidence="1 6">Belongs to the glutaredoxin family.</text>
</comment>
<name>A0A066ZR92_HYDMR</name>
<dbReference type="InterPro" id="IPR011767">
    <property type="entry name" value="GLR_AS"/>
</dbReference>
<dbReference type="PANTHER" id="PTHR45694:SF18">
    <property type="entry name" value="GLUTAREDOXIN-1-RELATED"/>
    <property type="match status" value="1"/>
</dbReference>
<keyword evidence="2 6" id="KW-0813">Transport</keyword>
<dbReference type="Pfam" id="PF00462">
    <property type="entry name" value="Glutaredoxin"/>
    <property type="match status" value="1"/>
</dbReference>
<evidence type="ECO:0000256" key="6">
    <source>
        <dbReference type="RuleBase" id="RU364065"/>
    </source>
</evidence>
<dbReference type="NCBIfam" id="TIGR02181">
    <property type="entry name" value="GRX_bact"/>
    <property type="match status" value="1"/>
</dbReference>
<evidence type="ECO:0000256" key="5">
    <source>
        <dbReference type="ARBA" id="ARBA00023284"/>
    </source>
</evidence>
<evidence type="ECO:0000256" key="3">
    <source>
        <dbReference type="ARBA" id="ARBA00022982"/>
    </source>
</evidence>
<keyword evidence="5 6" id="KW-0676">Redox-active center</keyword>
<keyword evidence="6" id="KW-0963">Cytoplasm</keyword>
<dbReference type="PRINTS" id="PR00160">
    <property type="entry name" value="GLUTAREDOXIN"/>
</dbReference>
<keyword evidence="3 6" id="KW-0249">Electron transport</keyword>
<dbReference type="GO" id="GO:0034599">
    <property type="term" value="P:cellular response to oxidative stress"/>
    <property type="evidence" value="ECO:0007669"/>
    <property type="project" value="TreeGrafter"/>
</dbReference>
<dbReference type="Gene3D" id="3.40.30.10">
    <property type="entry name" value="Glutaredoxin"/>
    <property type="match status" value="1"/>
</dbReference>
<dbReference type="Proteomes" id="UP000027341">
    <property type="component" value="Unassembled WGS sequence"/>
</dbReference>
<sequence length="86" mass="9318">MPEITIYLTSTCPYCNMAKNLLNGKGLTYNEINVGGDSALWAAMQEKSGRSTVPQIFIGEHHVGGFDDLSVVDRSGELDKILAENA</sequence>
<accession>A0A066ZR92</accession>
<dbReference type="InterPro" id="IPR002109">
    <property type="entry name" value="Glutaredoxin"/>
</dbReference>
<dbReference type="PROSITE" id="PS00195">
    <property type="entry name" value="GLUTAREDOXIN_1"/>
    <property type="match status" value="1"/>
</dbReference>
<dbReference type="SUPFAM" id="SSF52833">
    <property type="entry name" value="Thioredoxin-like"/>
    <property type="match status" value="1"/>
</dbReference>
<dbReference type="CDD" id="cd03418">
    <property type="entry name" value="GRX_GRXb_1_3_like"/>
    <property type="match status" value="1"/>
</dbReference>
<comment type="function">
    <text evidence="6">Has a glutathione-disulfide oxidoreductase activity in the presence of NADPH and glutathione reductase. Reduces low molecular weight disulfides and proteins.</text>
</comment>
<dbReference type="AlphaFoldDB" id="A0A066ZR92"/>
<organism evidence="8 9">
    <name type="scientific">Hydrogenovibrio marinus</name>
    <dbReference type="NCBI Taxonomy" id="28885"/>
    <lineage>
        <taxon>Bacteria</taxon>
        <taxon>Pseudomonadati</taxon>
        <taxon>Pseudomonadota</taxon>
        <taxon>Gammaproteobacteria</taxon>
        <taxon>Thiotrichales</taxon>
        <taxon>Piscirickettsiaceae</taxon>
        <taxon>Hydrogenovibrio</taxon>
    </lineage>
</organism>
<dbReference type="PANTHER" id="PTHR45694">
    <property type="entry name" value="GLUTAREDOXIN 2"/>
    <property type="match status" value="1"/>
</dbReference>
<dbReference type="InterPro" id="IPR011900">
    <property type="entry name" value="GRX_bact"/>
</dbReference>
<dbReference type="InterPro" id="IPR014025">
    <property type="entry name" value="Glutaredoxin_subgr"/>
</dbReference>
<evidence type="ECO:0000259" key="7">
    <source>
        <dbReference type="Pfam" id="PF00462"/>
    </source>
</evidence>
<dbReference type="InterPro" id="IPR036249">
    <property type="entry name" value="Thioredoxin-like_sf"/>
</dbReference>
<dbReference type="EMBL" id="JMIU01000001">
    <property type="protein sequence ID" value="KDN96318.1"/>
    <property type="molecule type" value="Genomic_DNA"/>
</dbReference>
<gene>
    <name evidence="8" type="ORF">EI16_08570</name>
</gene>
<dbReference type="GO" id="GO:0045454">
    <property type="term" value="P:cell redox homeostasis"/>
    <property type="evidence" value="ECO:0007669"/>
    <property type="project" value="InterPro"/>
</dbReference>
<dbReference type="PROSITE" id="PS51354">
    <property type="entry name" value="GLUTAREDOXIN_2"/>
    <property type="match status" value="1"/>
</dbReference>
<keyword evidence="4" id="KW-1015">Disulfide bond</keyword>
<dbReference type="STRING" id="28885.EI16_08570"/>
<proteinExistence type="inferred from homology"/>